<keyword evidence="8" id="KW-0698">rRNA processing</keyword>
<dbReference type="HAMAP" id="MF_00970">
    <property type="entry name" value="RNase_E"/>
    <property type="match status" value="1"/>
</dbReference>
<evidence type="ECO:0000256" key="4">
    <source>
        <dbReference type="ARBA" id="ARBA00022759"/>
    </source>
</evidence>
<keyword evidence="8" id="KW-0862">Zinc</keyword>
<feature type="compositionally biased region" description="Basic residues" evidence="9">
    <location>
        <begin position="113"/>
        <end position="122"/>
    </location>
</feature>
<evidence type="ECO:0000313" key="13">
    <source>
        <dbReference type="Proteomes" id="UP001239909"/>
    </source>
</evidence>
<feature type="binding site" evidence="8">
    <location>
        <position position="831"/>
    </location>
    <ligand>
        <name>Zn(2+)</name>
        <dbReference type="ChEBI" id="CHEBI:29105"/>
        <note>ligand shared between dimeric partners</note>
    </ligand>
</feature>
<feature type="compositionally biased region" description="Low complexity" evidence="9">
    <location>
        <begin position="204"/>
        <end position="218"/>
    </location>
</feature>
<gene>
    <name evidence="8" type="primary">rne</name>
    <name evidence="12" type="ORF">LNKW23_36600</name>
</gene>
<feature type="compositionally biased region" description="Acidic residues" evidence="9">
    <location>
        <begin position="386"/>
        <end position="399"/>
    </location>
</feature>
<comment type="subcellular location">
    <subcellularLocation>
        <location evidence="8">Cytoplasm</location>
    </subcellularLocation>
    <subcellularLocation>
        <location evidence="8">Cell inner membrane</location>
        <topology evidence="8">Peripheral membrane protein</topology>
        <orientation evidence="8">Cytoplasmic side</orientation>
    </subcellularLocation>
</comment>
<evidence type="ECO:0000256" key="6">
    <source>
        <dbReference type="ARBA" id="ARBA00022842"/>
    </source>
</evidence>
<sequence length="1238" mass="131407">MTKKMLIDATHPEETRVVVVDGTKVEDFDFESINKRQLAGNIYLAKVTRVEPSLQAAFVEYGGNRHGFLAFAEIHPDYYQIPVADREALLAEEERDAQAEAASEDAEADKAQKRGRSRRRTKDSKAKDEAAGDETAEAKPARRSRRKAAEPAAAEGEAGAEGETGEATPAEKKPRSRRRPSRAASTAASAAATPAAGLEVIDLEAAATEAPAESPAATDVPKGLEIADPEAEADPESASVIAHSSGARPRAEDRSASEDAQTEEGAVSPVETAAAPEAEAAGAETAGAPDEGDPAPLDAVVGGDAGETAAPVLAEALAAVPEDASDAAGLPEAPAEVPAAAIAEPAEPEAMTEVEPTPLPEAAEPAAPAAEAGADTAGDAPAEAAADGEDNAGSDEGDDTPAGPRSIAEDSGLEDETLTEEIAPAEAEGEGAAEAPAKPKTRTRSTRGTRTRKSKTADKTAEKTSEKPADKAERADRAERDDDGDSGSDLEIEQAGAEDPREEMIRERTIKRRRYRIQDVIKMRQIMLVQVVKEERGNKGAALTTYLSLAGRYCVLMPNTARGGGISRKITNAPDRKRLREVVGSFEVPKGMGLIVRTAGAERTKPEIKRDYEFLLRQWEQIRELTLKSIAPCLIYEEGSLIKRSIRDIYSKEIEEVLVEGEAGYREAKDYMKMLTPSHAKNVKQYTDTVPLFIRYQVESYLNGMFSPVVQLKSGGYIVIGITEALVAIDVNSGRSTKEGSVEDTALKTNLEAAEEVARQLRLRDLAGLIVIDFIDMDERRNNAAVEKRMKDRLKSDRARIQIGRISGFGLMEMSRQRLRPGMLEASTRPCPACHGQGLIRSDESLSLAILREVEEQGVRDRFREVIVTCPVDIANFLINTKRQHIARIEERHGLKVTVLGDPTLVSPEYKLDRIKGAAREQGAPSGEVITAASVLAPSEPAAAAPQRSEPARARDGGERRDRGERDDRGDRGDRSDRGDRGERADRGDRGERSEERGGEAAERGRETDADGKRRRRGKRGGRRRRGRGEDGAEMQHEDVQRGEAETDSESQAAADSGAGDSGAGDSIAGQSDAADAPEAVTAAEATAAEAISEAVAAEAPAEAEAAEATETKPKSRSTRGQRGRGRKKAAETVAETADEAPAEATASEAPVAEAEAPADAAVAEGADEAEDSARAEPAEAEAVAAPETPAGAEAGATEVAAEAAEAGTEPQPAPASGEGAAAEDDRPKKRGWWSFGF</sequence>
<feature type="compositionally biased region" description="Low complexity" evidence="9">
    <location>
        <begin position="323"/>
        <end position="345"/>
    </location>
</feature>
<dbReference type="PANTHER" id="PTHR30001:SF1">
    <property type="entry name" value="RIBONUCLEASE E_G-LIKE PROTEIN, CHLOROPLASTIC"/>
    <property type="match status" value="1"/>
</dbReference>
<keyword evidence="1 8" id="KW-0963">Cytoplasm</keyword>
<accession>A0ABQ6LPN4</accession>
<feature type="compositionally biased region" description="Low complexity" evidence="9">
    <location>
        <begin position="420"/>
        <end position="436"/>
    </location>
</feature>
<keyword evidence="8" id="KW-0472">Membrane</keyword>
<evidence type="ECO:0000256" key="3">
    <source>
        <dbReference type="ARBA" id="ARBA00022723"/>
    </source>
</evidence>
<dbReference type="Pfam" id="PF20833">
    <property type="entry name" value="RNase_E_G_Thio"/>
    <property type="match status" value="1"/>
</dbReference>
<name>A0ABQ6LPN4_9RHOB</name>
<feature type="compositionally biased region" description="Basic residues" evidence="9">
    <location>
        <begin position="1115"/>
        <end position="1128"/>
    </location>
</feature>
<feature type="compositionally biased region" description="Low complexity" evidence="9">
    <location>
        <begin position="1181"/>
        <end position="1221"/>
    </location>
</feature>
<protein>
    <recommendedName>
        <fullName evidence="8">Ribonuclease E</fullName>
        <shortName evidence="8">RNase E</shortName>
        <ecNumber evidence="8">3.1.26.12</ecNumber>
    </recommendedName>
</protein>
<feature type="compositionally biased region" description="Basic residues" evidence="9">
    <location>
        <begin position="1013"/>
        <end position="1027"/>
    </location>
</feature>
<feature type="region of interest" description="Disordered" evidence="9">
    <location>
        <begin position="93"/>
        <end position="306"/>
    </location>
</feature>
<feature type="compositionally biased region" description="Low complexity" evidence="9">
    <location>
        <begin position="1051"/>
        <end position="1109"/>
    </location>
</feature>
<dbReference type="EMBL" id="BSYI01000036">
    <property type="protein sequence ID" value="GMG84444.1"/>
    <property type="molecule type" value="Genomic_DNA"/>
</dbReference>
<dbReference type="EC" id="3.1.26.12" evidence="8"/>
<dbReference type="InterPro" id="IPR028878">
    <property type="entry name" value="RNase_E"/>
</dbReference>
<feature type="compositionally biased region" description="Low complexity" evidence="9">
    <location>
        <begin position="353"/>
        <end position="385"/>
    </location>
</feature>
<keyword evidence="8" id="KW-0699">rRNA-binding</keyword>
<evidence type="ECO:0000256" key="7">
    <source>
        <dbReference type="ARBA" id="ARBA00022884"/>
    </source>
</evidence>
<feature type="region of interest" description="Disordered" evidence="9">
    <location>
        <begin position="323"/>
        <end position="502"/>
    </location>
</feature>
<dbReference type="Pfam" id="PF10150">
    <property type="entry name" value="RNase_E_G"/>
    <property type="match status" value="1"/>
</dbReference>
<evidence type="ECO:0000256" key="9">
    <source>
        <dbReference type="SAM" id="MobiDB-lite"/>
    </source>
</evidence>
<feature type="region of interest" description="Disordered" evidence="9">
    <location>
        <begin position="938"/>
        <end position="1238"/>
    </location>
</feature>
<keyword evidence="4 8" id="KW-0255">Endonuclease</keyword>
<comment type="catalytic activity">
    <reaction evidence="8">
        <text>Endonucleolytic cleavage of single-stranded RNA in A- and U-rich regions.</text>
        <dbReference type="EC" id="3.1.26.12"/>
    </reaction>
</comment>
<keyword evidence="5 8" id="KW-0378">Hydrolase</keyword>
<comment type="function">
    <text evidence="8">Endoribonuclease that plays a central role in RNA processing and decay. Required for the maturation of 5S and 16S rRNAs and the majority of tRNAs. Also involved in the degradation of most mRNAs.</text>
</comment>
<feature type="compositionally biased region" description="Basic and acidic residues" evidence="9">
    <location>
        <begin position="455"/>
        <end position="480"/>
    </location>
</feature>
<keyword evidence="8" id="KW-0997">Cell inner membrane</keyword>
<comment type="caution">
    <text evidence="12">The sequence shown here is derived from an EMBL/GenBank/DDBJ whole genome shotgun (WGS) entry which is preliminary data.</text>
</comment>
<dbReference type="NCBIfam" id="TIGR00757">
    <property type="entry name" value="RNaseEG"/>
    <property type="match status" value="1"/>
</dbReference>
<comment type="subunit">
    <text evidence="8">Homotetramer formed by a dimer of dimers.</text>
</comment>
<keyword evidence="6 8" id="KW-0460">Magnesium</keyword>
<evidence type="ECO:0000259" key="10">
    <source>
        <dbReference type="Pfam" id="PF10150"/>
    </source>
</evidence>
<dbReference type="RefSeq" id="WP_285673491.1">
    <property type="nucleotide sequence ID" value="NZ_BSYI01000036.1"/>
</dbReference>
<feature type="compositionally biased region" description="Low complexity" evidence="9">
    <location>
        <begin position="271"/>
        <end position="289"/>
    </location>
</feature>
<feature type="domain" description="RNase E/G thioredoxin-like" evidence="11">
    <location>
        <begin position="830"/>
        <end position="915"/>
    </location>
</feature>
<proteinExistence type="inferred from homology"/>
<evidence type="ECO:0000259" key="11">
    <source>
        <dbReference type="Pfam" id="PF20833"/>
    </source>
</evidence>
<feature type="compositionally biased region" description="Basic residues" evidence="9">
    <location>
        <begin position="439"/>
        <end position="454"/>
    </location>
</feature>
<reference evidence="12 13" key="1">
    <citation type="submission" date="2023-04" db="EMBL/GenBank/DDBJ databases">
        <title>Marinoamorphus aggregata gen. nov., sp. Nov., isolate from tissue of brittle star Ophioplocus japonicus.</title>
        <authorList>
            <person name="Kawano K."/>
            <person name="Sawayama S."/>
            <person name="Nakagawa S."/>
        </authorList>
    </citation>
    <scope>NUCLEOTIDE SEQUENCE [LARGE SCALE GENOMIC DNA]</scope>
    <source>
        <strain evidence="12 13">NKW23</strain>
    </source>
</reference>
<feature type="compositionally biased region" description="Low complexity" evidence="9">
    <location>
        <begin position="182"/>
        <end position="196"/>
    </location>
</feature>
<feature type="domain" description="RNA-binding protein AU-1/Ribonuclease E/G" evidence="10">
    <location>
        <begin position="548"/>
        <end position="818"/>
    </location>
</feature>
<keyword evidence="7 8" id="KW-0694">RNA-binding</keyword>
<evidence type="ECO:0000256" key="1">
    <source>
        <dbReference type="ARBA" id="ARBA00022490"/>
    </source>
</evidence>
<feature type="binding site" evidence="8">
    <location>
        <position position="834"/>
    </location>
    <ligand>
        <name>Zn(2+)</name>
        <dbReference type="ChEBI" id="CHEBI:29105"/>
        <note>ligand shared between dimeric partners</note>
    </ligand>
</feature>
<feature type="compositionally biased region" description="Basic and acidic residues" evidence="9">
    <location>
        <begin position="123"/>
        <end position="140"/>
    </location>
</feature>
<dbReference type="InterPro" id="IPR019307">
    <property type="entry name" value="RNA-bd_AU-1/RNase_E/G"/>
</dbReference>
<comment type="similarity">
    <text evidence="8">Belongs to the RNase E/G family. RNase E subfamily.</text>
</comment>
<dbReference type="PANTHER" id="PTHR30001">
    <property type="entry name" value="RIBONUCLEASE"/>
    <property type="match status" value="1"/>
</dbReference>
<feature type="compositionally biased region" description="Acidic residues" evidence="9">
    <location>
        <begin position="481"/>
        <end position="492"/>
    </location>
</feature>
<keyword evidence="3 8" id="KW-0479">Metal-binding</keyword>
<comment type="cofactor">
    <cofactor evidence="8">
        <name>Zn(2+)</name>
        <dbReference type="ChEBI" id="CHEBI:29105"/>
    </cofactor>
    <text evidence="8">Binds 2 Zn(2+) ions per homotetramer.</text>
</comment>
<feature type="binding site" evidence="8">
    <location>
        <position position="773"/>
    </location>
    <ligand>
        <name>Mg(2+)</name>
        <dbReference type="ChEBI" id="CHEBI:18420"/>
        <note>catalytic</note>
    </ligand>
</feature>
<dbReference type="InterPro" id="IPR012340">
    <property type="entry name" value="NA-bd_OB-fold"/>
</dbReference>
<evidence type="ECO:0000256" key="8">
    <source>
        <dbReference type="HAMAP-Rule" id="MF_00970"/>
    </source>
</evidence>
<feature type="compositionally biased region" description="Basic and acidic residues" evidence="9">
    <location>
        <begin position="1028"/>
        <end position="1045"/>
    </location>
</feature>
<keyword evidence="8" id="KW-0819">tRNA processing</keyword>
<feature type="binding site" evidence="8">
    <location>
        <position position="730"/>
    </location>
    <ligand>
        <name>Mg(2+)</name>
        <dbReference type="ChEBI" id="CHEBI:18420"/>
        <note>catalytic</note>
    </ligand>
</feature>
<keyword evidence="8" id="KW-0820">tRNA-binding</keyword>
<comment type="cofactor">
    <cofactor evidence="8">
        <name>Mg(2+)</name>
        <dbReference type="ChEBI" id="CHEBI:18420"/>
    </cofactor>
    <text evidence="8">Binds 1 Mg(2+) ion per subunit.</text>
</comment>
<evidence type="ECO:0000313" key="12">
    <source>
        <dbReference type="EMBL" id="GMG84444.1"/>
    </source>
</evidence>
<dbReference type="Gene3D" id="2.40.50.140">
    <property type="entry name" value="Nucleic acid-binding proteins"/>
    <property type="match status" value="2"/>
</dbReference>
<dbReference type="Proteomes" id="UP001239909">
    <property type="component" value="Unassembled WGS sequence"/>
</dbReference>
<feature type="compositionally biased region" description="Low complexity" evidence="9">
    <location>
        <begin position="1143"/>
        <end position="1165"/>
    </location>
</feature>
<evidence type="ECO:0000256" key="2">
    <source>
        <dbReference type="ARBA" id="ARBA00022722"/>
    </source>
</evidence>
<dbReference type="Gene3D" id="3.40.1260.20">
    <property type="entry name" value="Ribonuclease E, catalytic domain"/>
    <property type="match status" value="1"/>
</dbReference>
<organism evidence="12 13">
    <name type="scientific">Paralimibaculum aggregatum</name>
    <dbReference type="NCBI Taxonomy" id="3036245"/>
    <lineage>
        <taxon>Bacteria</taxon>
        <taxon>Pseudomonadati</taxon>
        <taxon>Pseudomonadota</taxon>
        <taxon>Alphaproteobacteria</taxon>
        <taxon>Rhodobacterales</taxon>
        <taxon>Paracoccaceae</taxon>
        <taxon>Paralimibaculum</taxon>
    </lineage>
</organism>
<feature type="compositionally biased region" description="Basic and acidic residues" evidence="9">
    <location>
        <begin position="950"/>
        <end position="1012"/>
    </location>
</feature>
<keyword evidence="2 8" id="KW-0540">Nuclease</keyword>
<feature type="region of interest" description="Required for zinc-mediated homotetramerization and catalytic activity" evidence="8">
    <location>
        <begin position="831"/>
        <end position="834"/>
    </location>
</feature>
<dbReference type="InterPro" id="IPR048583">
    <property type="entry name" value="RNase_E_G_thioredoxin-like"/>
</dbReference>
<dbReference type="InterPro" id="IPR004659">
    <property type="entry name" value="RNase_E/G"/>
</dbReference>
<evidence type="ECO:0000256" key="5">
    <source>
        <dbReference type="ARBA" id="ARBA00022801"/>
    </source>
</evidence>
<keyword evidence="13" id="KW-1185">Reference proteome</keyword>
<dbReference type="SUPFAM" id="SSF50249">
    <property type="entry name" value="Nucleic acid-binding proteins"/>
    <property type="match status" value="1"/>
</dbReference>
<keyword evidence="8" id="KW-1003">Cell membrane</keyword>